<feature type="transmembrane region" description="Helical" evidence="8">
    <location>
        <begin position="458"/>
        <end position="482"/>
    </location>
</feature>
<evidence type="ECO:0000256" key="1">
    <source>
        <dbReference type="ARBA" id="ARBA00004141"/>
    </source>
</evidence>
<organism evidence="10 11">
    <name type="scientific">Ciona savignyi</name>
    <name type="common">Pacific transparent sea squirt</name>
    <dbReference type="NCBI Taxonomy" id="51511"/>
    <lineage>
        <taxon>Eukaryota</taxon>
        <taxon>Metazoa</taxon>
        <taxon>Chordata</taxon>
        <taxon>Tunicata</taxon>
        <taxon>Ascidiacea</taxon>
        <taxon>Phlebobranchia</taxon>
        <taxon>Cionidae</taxon>
        <taxon>Ciona</taxon>
    </lineage>
</organism>
<dbReference type="GO" id="GO:0099093">
    <property type="term" value="P:calcium export from the mitochondrion"/>
    <property type="evidence" value="ECO:0007669"/>
    <property type="project" value="TreeGrafter"/>
</dbReference>
<evidence type="ECO:0000256" key="2">
    <source>
        <dbReference type="ARBA" id="ARBA00022448"/>
    </source>
</evidence>
<proteinExistence type="predicted"/>
<reference evidence="10" key="3">
    <citation type="submission" date="2025-09" db="UniProtKB">
        <authorList>
            <consortium name="Ensembl"/>
        </authorList>
    </citation>
    <scope>IDENTIFICATION</scope>
</reference>
<evidence type="ECO:0000256" key="4">
    <source>
        <dbReference type="ARBA" id="ARBA00022568"/>
    </source>
</evidence>
<keyword evidence="4" id="KW-0109">Calcium transport</keyword>
<dbReference type="InterPro" id="IPR004837">
    <property type="entry name" value="NaCa_Exmemb"/>
</dbReference>
<feature type="transmembrane region" description="Helical" evidence="8">
    <location>
        <begin position="256"/>
        <end position="279"/>
    </location>
</feature>
<evidence type="ECO:0000313" key="11">
    <source>
        <dbReference type="Proteomes" id="UP000007875"/>
    </source>
</evidence>
<dbReference type="STRING" id="51511.ENSCSAVP00000000998"/>
<dbReference type="GO" id="GO:0006874">
    <property type="term" value="P:intracellular calcium ion homeostasis"/>
    <property type="evidence" value="ECO:0007669"/>
    <property type="project" value="TreeGrafter"/>
</dbReference>
<dbReference type="Ensembl" id="ENSCSAVT00000001009.1">
    <property type="protein sequence ID" value="ENSCSAVP00000000998.1"/>
    <property type="gene ID" value="ENSCSAVG00000000561.1"/>
</dbReference>
<dbReference type="Gene3D" id="1.20.1420.30">
    <property type="entry name" value="NCX, central ion-binding region"/>
    <property type="match status" value="2"/>
</dbReference>
<evidence type="ECO:0000256" key="8">
    <source>
        <dbReference type="SAM" id="Phobius"/>
    </source>
</evidence>
<keyword evidence="5 8" id="KW-0812">Transmembrane</keyword>
<dbReference type="GeneTree" id="ENSGT00940000157433"/>
<protein>
    <recommendedName>
        <fullName evidence="9">Sodium/calcium exchanger membrane region domain-containing protein</fullName>
    </recommendedName>
</protein>
<dbReference type="GO" id="GO:0016020">
    <property type="term" value="C:membrane"/>
    <property type="evidence" value="ECO:0007669"/>
    <property type="project" value="UniProtKB-SubCell"/>
</dbReference>
<dbReference type="Proteomes" id="UP000007875">
    <property type="component" value="Unassembled WGS sequence"/>
</dbReference>
<feature type="transmembrane region" description="Helical" evidence="8">
    <location>
        <begin position="421"/>
        <end position="446"/>
    </location>
</feature>
<dbReference type="AlphaFoldDB" id="H2Y6Q0"/>
<dbReference type="InParanoid" id="H2Y6Q0"/>
<feature type="domain" description="Sodium/calcium exchanger membrane region" evidence="9">
    <location>
        <begin position="357"/>
        <end position="507"/>
    </location>
</feature>
<dbReference type="InterPro" id="IPR051359">
    <property type="entry name" value="CaCA_antiporter"/>
</dbReference>
<dbReference type="OMA" id="VKQPIDM"/>
<feature type="transmembrane region" description="Helical" evidence="8">
    <location>
        <begin position="36"/>
        <end position="55"/>
    </location>
</feature>
<evidence type="ECO:0000313" key="10">
    <source>
        <dbReference type="Ensembl" id="ENSCSAVP00000000998.1"/>
    </source>
</evidence>
<dbReference type="PANTHER" id="PTHR12266">
    <property type="entry name" value="NA+/CA2+ K+ INDEPENDENT EXCHANGER"/>
    <property type="match status" value="1"/>
</dbReference>
<evidence type="ECO:0000256" key="6">
    <source>
        <dbReference type="ARBA" id="ARBA00022989"/>
    </source>
</evidence>
<evidence type="ECO:0000256" key="3">
    <source>
        <dbReference type="ARBA" id="ARBA00022449"/>
    </source>
</evidence>
<keyword evidence="2" id="KW-0813">Transport</keyword>
<feature type="transmembrane region" description="Helical" evidence="8">
    <location>
        <begin position="355"/>
        <end position="372"/>
    </location>
</feature>
<evidence type="ECO:0000259" key="9">
    <source>
        <dbReference type="Pfam" id="PF01699"/>
    </source>
</evidence>
<sequence length="514" mass="55982">NASLWCKFIRTTDNCQMDEGLINYLDVAFCTFKPKLLPLISVIYGLWLIFLFIGLGTTAEGFFCPSLEYIAHNLRLTTHGLTVVAFGNGSPDIFSAIAAFTNSNPTASGVAVGALLGAATFVTTVVAGLVATTQSFTLAQRPFIRDMTFFIAAAFWAFCLLYSNEITIYSSVGFLGLYFVYVTIVIVGRYIHQKQRSKLRKILGDPSNDSKPGVPSINGTADENSPLIDAIQSTLHTFLHGIQPINRDEWTNSRHVFKLLLILQAPWNVVCKLTIPIIILSAPLRGWNRPLNSISLLVAPIFCLFATKGEVETCGSILLNGTFPLWALMLLIGTVMSSISWLQSKNDSPPRYHGIFAYVGFIVAVVWTYTVANEIVNLLQTFGAILNVSNVIMGLTFLAWGNSIGDVVADVALARQGFPRMSLSACFGGPLFSILCGDLCFVRLVLRVCLGVPKVPGVSNVWSVLCAGLLVSLCLSFIVIPLRKFQMTPAYGCVLVAVYCVFLIISLLTGLNVI</sequence>
<dbReference type="GO" id="GO:0005432">
    <property type="term" value="F:calcium:sodium antiporter activity"/>
    <property type="evidence" value="ECO:0007669"/>
    <property type="project" value="TreeGrafter"/>
</dbReference>
<feature type="transmembrane region" description="Helical" evidence="8">
    <location>
        <begin position="323"/>
        <end position="343"/>
    </location>
</feature>
<dbReference type="PANTHER" id="PTHR12266:SF0">
    <property type="entry name" value="MITOCHONDRIAL SODIUM_CALCIUM EXCHANGER PROTEIN"/>
    <property type="match status" value="1"/>
</dbReference>
<evidence type="ECO:0000256" key="5">
    <source>
        <dbReference type="ARBA" id="ARBA00022692"/>
    </source>
</evidence>
<name>H2Y6Q0_CIOSA</name>
<reference evidence="11" key="1">
    <citation type="submission" date="2003-08" db="EMBL/GenBank/DDBJ databases">
        <authorList>
            <person name="Birren B."/>
            <person name="Nusbaum C."/>
            <person name="Abebe A."/>
            <person name="Abouelleil A."/>
            <person name="Adekoya E."/>
            <person name="Ait-zahra M."/>
            <person name="Allen N."/>
            <person name="Allen T."/>
            <person name="An P."/>
            <person name="Anderson M."/>
            <person name="Anderson S."/>
            <person name="Arachchi H."/>
            <person name="Armbruster J."/>
            <person name="Bachantsang P."/>
            <person name="Baldwin J."/>
            <person name="Barry A."/>
            <person name="Bayul T."/>
            <person name="Blitshsteyn B."/>
            <person name="Bloom T."/>
            <person name="Blye J."/>
            <person name="Boguslavskiy L."/>
            <person name="Borowsky M."/>
            <person name="Boukhgalter B."/>
            <person name="Brunache A."/>
            <person name="Butler J."/>
            <person name="Calixte N."/>
            <person name="Calvo S."/>
            <person name="Camarata J."/>
            <person name="Campo K."/>
            <person name="Chang J."/>
            <person name="Cheshatsang Y."/>
            <person name="Citroen M."/>
            <person name="Collymore A."/>
            <person name="Considine T."/>
            <person name="Cook A."/>
            <person name="Cooke P."/>
            <person name="Corum B."/>
            <person name="Cuomo C."/>
            <person name="David R."/>
            <person name="Dawoe T."/>
            <person name="Degray S."/>
            <person name="Dodge S."/>
            <person name="Dooley K."/>
            <person name="Dorje P."/>
            <person name="Dorjee K."/>
            <person name="Dorris L."/>
            <person name="Duffey N."/>
            <person name="Dupes A."/>
            <person name="Elkins T."/>
            <person name="Engels R."/>
            <person name="Erickson J."/>
            <person name="Farina A."/>
            <person name="Faro S."/>
            <person name="Ferreira P."/>
            <person name="Fischer H."/>
            <person name="Fitzgerald M."/>
            <person name="Foley K."/>
            <person name="Gage D."/>
            <person name="Galagan J."/>
            <person name="Gearin G."/>
            <person name="Gnerre S."/>
            <person name="Gnirke A."/>
            <person name="Goyette A."/>
            <person name="Graham J."/>
            <person name="Grandbois E."/>
            <person name="Gyaltsen K."/>
            <person name="Hafez N."/>
            <person name="Hagopian D."/>
            <person name="Hagos B."/>
            <person name="Hall J."/>
            <person name="Hatcher B."/>
            <person name="Heller A."/>
            <person name="Higgins H."/>
            <person name="Honan T."/>
            <person name="Horn A."/>
            <person name="Houde N."/>
            <person name="Hughes L."/>
            <person name="Hulme W."/>
            <person name="Husby E."/>
            <person name="Iliev I."/>
            <person name="Jaffe D."/>
            <person name="Jones C."/>
            <person name="Kamal M."/>
            <person name="Kamat A."/>
            <person name="Kamvysselis M."/>
            <person name="Karlsson E."/>
            <person name="Kells C."/>
            <person name="Kieu A."/>
            <person name="Kisner P."/>
            <person name="Kodira C."/>
            <person name="Kulbokas E."/>
            <person name="Labutti K."/>
            <person name="Lama D."/>
            <person name="Landers T."/>
            <person name="Leger J."/>
            <person name="Levine S."/>
            <person name="Lewis D."/>
            <person name="Lewis T."/>
            <person name="Lindblad-toh K."/>
            <person name="Liu X."/>
            <person name="Lokyitsang T."/>
            <person name="Lokyitsang Y."/>
            <person name="Lucien O."/>
            <person name="Lui A."/>
            <person name="Ma L.J."/>
            <person name="Mabbitt R."/>
            <person name="Macdonald J."/>
            <person name="Maclean C."/>
            <person name="Major J."/>
            <person name="Manning J."/>
            <person name="Marabella R."/>
            <person name="Maru K."/>
            <person name="Matthews C."/>
            <person name="Mauceli E."/>
            <person name="Mccarthy M."/>
            <person name="Mcdonough S."/>
            <person name="Mcghee T."/>
            <person name="Meldrim J."/>
            <person name="Meneus L."/>
            <person name="Mesirov J."/>
            <person name="Mihalev A."/>
            <person name="Mihova T."/>
            <person name="Mikkelsen T."/>
            <person name="Mlenga V."/>
            <person name="Moru K."/>
            <person name="Mozes J."/>
            <person name="Mulrain L."/>
            <person name="Munson G."/>
            <person name="Naylor J."/>
            <person name="Newes C."/>
            <person name="Nguyen C."/>
            <person name="Nguyen N."/>
            <person name="Nguyen T."/>
            <person name="Nicol R."/>
            <person name="Nielsen C."/>
            <person name="Nizzari M."/>
            <person name="Norbu C."/>
            <person name="Norbu N."/>
            <person name="O'donnell P."/>
            <person name="Okoawo O."/>
            <person name="O'leary S."/>
            <person name="Omotosho B."/>
            <person name="O'neill K."/>
            <person name="Osman S."/>
            <person name="Parker S."/>
            <person name="Perrin D."/>
            <person name="Phunkhang P."/>
            <person name="Piqani B."/>
            <person name="Purcell S."/>
            <person name="Rachupka T."/>
            <person name="Ramasamy U."/>
            <person name="Rameau R."/>
            <person name="Ray V."/>
            <person name="Raymond C."/>
            <person name="Retta R."/>
            <person name="Richardson S."/>
            <person name="Rise C."/>
            <person name="Rodriguez J."/>
            <person name="Rogers J."/>
            <person name="Rogov P."/>
            <person name="Rutman M."/>
            <person name="Schupbach R."/>
            <person name="Seaman C."/>
            <person name="Settipalli S."/>
            <person name="Sharpe T."/>
            <person name="Sheridan J."/>
            <person name="Sherpa N."/>
            <person name="Shi J."/>
            <person name="Smirnov S."/>
            <person name="Smith C."/>
            <person name="Sougnez C."/>
            <person name="Spencer B."/>
            <person name="Stalker J."/>
            <person name="Stange-thomann N."/>
            <person name="Stavropoulos S."/>
            <person name="Stetson K."/>
            <person name="Stone C."/>
            <person name="Stone S."/>
            <person name="Stubbs M."/>
            <person name="Talamas J."/>
            <person name="Tchuinga P."/>
            <person name="Tenzing P."/>
            <person name="Tesfaye S."/>
            <person name="Theodore J."/>
            <person name="Thoulutsang Y."/>
            <person name="Topham K."/>
            <person name="Towey S."/>
            <person name="Tsamla T."/>
            <person name="Tsomo N."/>
            <person name="Vallee D."/>
            <person name="Vassiliev H."/>
            <person name="Venkataraman V."/>
            <person name="Vinson J."/>
            <person name="Vo A."/>
            <person name="Wade C."/>
            <person name="Wang S."/>
            <person name="Wangchuk T."/>
            <person name="Wangdi T."/>
            <person name="Whittaker C."/>
            <person name="Wilkinson J."/>
            <person name="Wu Y."/>
            <person name="Wyman D."/>
            <person name="Yadav S."/>
            <person name="Yang S."/>
            <person name="Yang X."/>
            <person name="Yeager S."/>
            <person name="Yee E."/>
            <person name="Young G."/>
            <person name="Zainoun J."/>
            <person name="Zembeck L."/>
            <person name="Zimmer A."/>
            <person name="Zody M."/>
            <person name="Lander E."/>
        </authorList>
    </citation>
    <scope>NUCLEOTIDE SEQUENCE [LARGE SCALE GENOMIC DNA]</scope>
</reference>
<feature type="domain" description="Sodium/calcium exchanger membrane region" evidence="9">
    <location>
        <begin position="45"/>
        <end position="186"/>
    </location>
</feature>
<accession>H2Y6Q0</accession>
<keyword evidence="4" id="KW-0406">Ion transport</keyword>
<reference evidence="10" key="2">
    <citation type="submission" date="2025-08" db="UniProtKB">
        <authorList>
            <consortium name="Ensembl"/>
        </authorList>
    </citation>
    <scope>IDENTIFICATION</scope>
</reference>
<dbReference type="eggNOG" id="KOG2399">
    <property type="taxonomic scope" value="Eukaryota"/>
</dbReference>
<keyword evidence="11" id="KW-1185">Reference proteome</keyword>
<keyword evidence="4" id="KW-0106">Calcium</keyword>
<dbReference type="InterPro" id="IPR044880">
    <property type="entry name" value="NCX_ion-bd_dom_sf"/>
</dbReference>
<feature type="transmembrane region" description="Helical" evidence="8">
    <location>
        <begin position="169"/>
        <end position="191"/>
    </location>
</feature>
<keyword evidence="3" id="KW-0050">Antiport</keyword>
<keyword evidence="6 8" id="KW-1133">Transmembrane helix</keyword>
<comment type="subcellular location">
    <subcellularLocation>
        <location evidence="1">Membrane</location>
        <topology evidence="1">Multi-pass membrane protein</topology>
    </subcellularLocation>
</comment>
<evidence type="ECO:0000256" key="7">
    <source>
        <dbReference type="ARBA" id="ARBA00023136"/>
    </source>
</evidence>
<feature type="transmembrane region" description="Helical" evidence="8">
    <location>
        <begin position="384"/>
        <end position="401"/>
    </location>
</feature>
<feature type="transmembrane region" description="Helical" evidence="8">
    <location>
        <begin position="143"/>
        <end position="163"/>
    </location>
</feature>
<feature type="transmembrane region" description="Helical" evidence="8">
    <location>
        <begin position="488"/>
        <end position="511"/>
    </location>
</feature>
<dbReference type="Pfam" id="PF01699">
    <property type="entry name" value="Na_Ca_ex"/>
    <property type="match status" value="2"/>
</dbReference>
<feature type="transmembrane region" description="Helical" evidence="8">
    <location>
        <begin position="110"/>
        <end position="131"/>
    </location>
</feature>
<keyword evidence="7 8" id="KW-0472">Membrane</keyword>